<comment type="function">
    <text evidence="7">Catalyzes the reversible oxidation of malate to oxaloacetate.</text>
</comment>
<evidence type="ECO:0000256" key="6">
    <source>
        <dbReference type="ARBA" id="ARBA00048313"/>
    </source>
</evidence>
<dbReference type="InterPro" id="IPR015955">
    <property type="entry name" value="Lactate_DH/Glyco_Ohase_4_C"/>
</dbReference>
<feature type="binding site" evidence="7 9">
    <location>
        <position position="108"/>
    </location>
    <ligand>
        <name>substrate</name>
    </ligand>
</feature>
<dbReference type="InterPro" id="IPR010945">
    <property type="entry name" value="Malate_DH_type2"/>
</dbReference>
<feature type="domain" description="Lactate/malate dehydrogenase N-terminal" evidence="12">
    <location>
        <begin position="17"/>
        <end position="157"/>
    </location>
</feature>
<feature type="binding site" evidence="7 10">
    <location>
        <position position="115"/>
    </location>
    <ligand>
        <name>NAD(+)</name>
        <dbReference type="ChEBI" id="CHEBI:57540"/>
    </ligand>
</feature>
<evidence type="ECO:0000256" key="3">
    <source>
        <dbReference type="ARBA" id="ARBA00020382"/>
    </source>
</evidence>
<keyword evidence="5 7" id="KW-0520">NAD</keyword>
<keyword evidence="7 11" id="KW-0816">Tricarboxylic acid cycle</keyword>
<feature type="binding site" evidence="7 10">
    <location>
        <begin position="139"/>
        <end position="141"/>
    </location>
    <ligand>
        <name>NAD(+)</name>
        <dbReference type="ChEBI" id="CHEBI:57540"/>
    </ligand>
</feature>
<sequence>MTQPAVDTPAGEQQPVNVAVTGAAGQIGYSLLWRLVNGEVFGARRVNLRLLEVGSGLKAAKGVAMELMDSAFPLLSDITITDDPMVGFKDAHSVFLVGAKPRQAGQERADLLAANGGIFGPQGKALNEVASRDVRVLVVGNPANTNAAILAANAPDIDPRQITAMTRLDHNRALGQLAQKLDVPVTSLSRMTVWGNHSASQFPDVSELLVDGKPAADQLDKNWLTDEFIPRVAKRGAEIIEVRGHSSAASAASCAIDHMRDWFNGIPEGDWVSVARPSDGSYGVPEGIVSSFPCRLVDGQWEIVQGLAIDEFQRERIDATVAELVEEFDTVKELGLLS</sequence>
<comment type="similarity">
    <text evidence="1 7">Belongs to the LDH/MDH superfamily. MDH type 2 family.</text>
</comment>
<evidence type="ECO:0000256" key="9">
    <source>
        <dbReference type="PIRSR" id="PIRSR000102-2"/>
    </source>
</evidence>
<feature type="binding site" evidence="7 9">
    <location>
        <position position="172"/>
    </location>
    <ligand>
        <name>substrate</name>
    </ligand>
</feature>
<feature type="domain" description="Lactate/malate dehydrogenase C-terminal" evidence="13">
    <location>
        <begin position="166"/>
        <end position="333"/>
    </location>
</feature>
<proteinExistence type="inferred from homology"/>
<protein>
    <recommendedName>
        <fullName evidence="3 7">Malate dehydrogenase</fullName>
        <ecNumber evidence="2 7">1.1.1.37</ecNumber>
    </recommendedName>
</protein>
<keyword evidence="4 7" id="KW-0560">Oxidoreductase</keyword>
<dbReference type="SUPFAM" id="SSF51735">
    <property type="entry name" value="NAD(P)-binding Rossmann-fold domains"/>
    <property type="match status" value="1"/>
</dbReference>
<evidence type="ECO:0000256" key="11">
    <source>
        <dbReference type="RuleBase" id="RU000422"/>
    </source>
</evidence>
<dbReference type="Proteomes" id="UP000515275">
    <property type="component" value="Chromosome"/>
</dbReference>
<dbReference type="PANTHER" id="PTHR23382">
    <property type="entry name" value="MALATE DEHYDROGENASE"/>
    <property type="match status" value="1"/>
</dbReference>
<evidence type="ECO:0000259" key="12">
    <source>
        <dbReference type="Pfam" id="PF00056"/>
    </source>
</evidence>
<dbReference type="InterPro" id="IPR001252">
    <property type="entry name" value="Malate_DH_AS"/>
</dbReference>
<dbReference type="SUPFAM" id="SSF56327">
    <property type="entry name" value="LDH C-terminal domain-like"/>
    <property type="match status" value="1"/>
</dbReference>
<dbReference type="GO" id="GO:0006099">
    <property type="term" value="P:tricarboxylic acid cycle"/>
    <property type="evidence" value="ECO:0007669"/>
    <property type="project" value="UniProtKB-UniRule"/>
</dbReference>
<evidence type="ECO:0000256" key="4">
    <source>
        <dbReference type="ARBA" id="ARBA00023002"/>
    </source>
</evidence>
<evidence type="ECO:0000256" key="2">
    <source>
        <dbReference type="ARBA" id="ARBA00012995"/>
    </source>
</evidence>
<accession>A0A7G7YMJ7</accession>
<dbReference type="Gene3D" id="3.90.110.10">
    <property type="entry name" value="Lactate dehydrogenase/glycoside hydrolase, family 4, C-terminal"/>
    <property type="match status" value="1"/>
</dbReference>
<keyword evidence="15" id="KW-1185">Reference proteome</keyword>
<evidence type="ECO:0000313" key="14">
    <source>
        <dbReference type="EMBL" id="QNH95717.1"/>
    </source>
</evidence>
<name>A0A7G7YMJ7_9CORY</name>
<dbReference type="GO" id="GO:0006108">
    <property type="term" value="P:malate metabolic process"/>
    <property type="evidence" value="ECO:0007669"/>
    <property type="project" value="InterPro"/>
</dbReference>
<dbReference type="InterPro" id="IPR001557">
    <property type="entry name" value="L-lactate/malate_DH"/>
</dbReference>
<feature type="binding site" evidence="7">
    <location>
        <position position="122"/>
    </location>
    <ligand>
        <name>NAD(+)</name>
        <dbReference type="ChEBI" id="CHEBI:57540"/>
    </ligand>
</feature>
<evidence type="ECO:0000256" key="1">
    <source>
        <dbReference type="ARBA" id="ARBA00009613"/>
    </source>
</evidence>
<evidence type="ECO:0000259" key="13">
    <source>
        <dbReference type="Pfam" id="PF02866"/>
    </source>
</evidence>
<dbReference type="InterPro" id="IPR036291">
    <property type="entry name" value="NAD(P)-bd_dom_sf"/>
</dbReference>
<evidence type="ECO:0000256" key="7">
    <source>
        <dbReference type="HAMAP-Rule" id="MF_01517"/>
    </source>
</evidence>
<dbReference type="Pfam" id="PF00056">
    <property type="entry name" value="Ldh_1_N"/>
    <property type="match status" value="1"/>
</dbReference>
<dbReference type="Gene3D" id="3.40.50.720">
    <property type="entry name" value="NAD(P)-binding Rossmann-like Domain"/>
    <property type="match status" value="1"/>
</dbReference>
<evidence type="ECO:0000256" key="5">
    <source>
        <dbReference type="ARBA" id="ARBA00023027"/>
    </source>
</evidence>
<evidence type="ECO:0000313" key="15">
    <source>
        <dbReference type="Proteomes" id="UP000515275"/>
    </source>
</evidence>
<dbReference type="HAMAP" id="MF_01517">
    <property type="entry name" value="Malate_dehydrog_2"/>
    <property type="match status" value="1"/>
</dbReference>
<dbReference type="Pfam" id="PF02866">
    <property type="entry name" value="Ldh_1_C"/>
    <property type="match status" value="1"/>
</dbReference>
<feature type="binding site" evidence="7 9">
    <location>
        <position position="141"/>
    </location>
    <ligand>
        <name>substrate</name>
    </ligand>
</feature>
<dbReference type="NCBIfam" id="NF003916">
    <property type="entry name" value="PRK05442.1"/>
    <property type="match status" value="1"/>
</dbReference>
<evidence type="ECO:0000256" key="8">
    <source>
        <dbReference type="PIRSR" id="PIRSR000102-1"/>
    </source>
</evidence>
<feature type="binding site" evidence="7 10">
    <location>
        <begin position="22"/>
        <end position="28"/>
    </location>
    <ligand>
        <name>NAD(+)</name>
        <dbReference type="ChEBI" id="CHEBI:57540"/>
    </ligand>
</feature>
<dbReference type="RefSeq" id="WP_186277086.1">
    <property type="nucleotide sequence ID" value="NZ_CP046883.1"/>
</dbReference>
<organism evidence="14 15">
    <name type="scientific">Corynebacterium anserum</name>
    <dbReference type="NCBI Taxonomy" id="2684406"/>
    <lineage>
        <taxon>Bacteria</taxon>
        <taxon>Bacillati</taxon>
        <taxon>Actinomycetota</taxon>
        <taxon>Actinomycetes</taxon>
        <taxon>Mycobacteriales</taxon>
        <taxon>Corynebacteriaceae</taxon>
        <taxon>Corynebacterium</taxon>
    </lineage>
</organism>
<evidence type="ECO:0000256" key="10">
    <source>
        <dbReference type="PIRSR" id="PIRSR000102-3"/>
    </source>
</evidence>
<comment type="catalytic activity">
    <reaction evidence="6 7 11">
        <text>(S)-malate + NAD(+) = oxaloacetate + NADH + H(+)</text>
        <dbReference type="Rhea" id="RHEA:21432"/>
        <dbReference type="ChEBI" id="CHEBI:15378"/>
        <dbReference type="ChEBI" id="CHEBI:15589"/>
        <dbReference type="ChEBI" id="CHEBI:16452"/>
        <dbReference type="ChEBI" id="CHEBI:57540"/>
        <dbReference type="ChEBI" id="CHEBI:57945"/>
        <dbReference type="EC" id="1.1.1.37"/>
    </reaction>
</comment>
<dbReference type="FunFam" id="3.90.110.10:FF:000002">
    <property type="entry name" value="Malate dehydrogenase"/>
    <property type="match status" value="1"/>
</dbReference>
<dbReference type="AlphaFoldDB" id="A0A7G7YMJ7"/>
<reference evidence="14 15" key="1">
    <citation type="submission" date="2019-12" db="EMBL/GenBank/DDBJ databases">
        <title>Corynebacterium sp. nov., isolated from feces of the Anser Albifrons in China.</title>
        <authorList>
            <person name="Liu Q."/>
        </authorList>
    </citation>
    <scope>NUCLEOTIDE SEQUENCE [LARGE SCALE GENOMIC DNA]</scope>
    <source>
        <strain evidence="14 15">23H37-10</strain>
    </source>
</reference>
<dbReference type="EC" id="1.1.1.37" evidence="2 7"/>
<feature type="active site" description="Proton acceptor" evidence="7 8">
    <location>
        <position position="197"/>
    </location>
</feature>
<dbReference type="InterPro" id="IPR022383">
    <property type="entry name" value="Lactate/malate_DH_C"/>
</dbReference>
<dbReference type="EMBL" id="CP046883">
    <property type="protein sequence ID" value="QNH95717.1"/>
    <property type="molecule type" value="Genomic_DNA"/>
</dbReference>
<feature type="binding site" evidence="7 9">
    <location>
        <position position="102"/>
    </location>
    <ligand>
        <name>substrate</name>
    </ligand>
</feature>
<dbReference type="PIRSF" id="PIRSF000102">
    <property type="entry name" value="Lac_mal_DH"/>
    <property type="match status" value="1"/>
</dbReference>
<dbReference type="PROSITE" id="PS00068">
    <property type="entry name" value="MDH"/>
    <property type="match status" value="1"/>
</dbReference>
<dbReference type="CDD" id="cd01338">
    <property type="entry name" value="MDH_chloroplast-like"/>
    <property type="match status" value="1"/>
</dbReference>
<dbReference type="GO" id="GO:0030060">
    <property type="term" value="F:L-malate dehydrogenase (NAD+) activity"/>
    <property type="evidence" value="ECO:0007669"/>
    <property type="project" value="UniProtKB-UniRule"/>
</dbReference>
<gene>
    <name evidence="7" type="primary">mdh</name>
    <name evidence="14" type="ORF">GP473_02630</name>
</gene>
<dbReference type="NCBIfam" id="TIGR01759">
    <property type="entry name" value="MalateDH-SF1"/>
    <property type="match status" value="1"/>
</dbReference>
<dbReference type="InterPro" id="IPR001236">
    <property type="entry name" value="Lactate/malate_DH_N"/>
</dbReference>
<dbReference type="FunFam" id="3.40.50.720:FF:000010">
    <property type="entry name" value="Malate dehydrogenase"/>
    <property type="match status" value="1"/>
</dbReference>
<dbReference type="KEGG" id="cans:GP473_02630"/>